<dbReference type="InterPro" id="IPR000653">
    <property type="entry name" value="DegT/StrS_aminotransferase"/>
</dbReference>
<evidence type="ECO:0000256" key="4">
    <source>
        <dbReference type="PIRSR" id="PIRSR000390-2"/>
    </source>
</evidence>
<dbReference type="Gene3D" id="3.40.640.10">
    <property type="entry name" value="Type I PLP-dependent aspartate aminotransferase-like (Major domain)"/>
    <property type="match status" value="1"/>
</dbReference>
<dbReference type="SUPFAM" id="SSF53383">
    <property type="entry name" value="PLP-dependent transferases"/>
    <property type="match status" value="1"/>
</dbReference>
<evidence type="ECO:0000313" key="7">
    <source>
        <dbReference type="Proteomes" id="UP000186351"/>
    </source>
</evidence>
<dbReference type="PIRSF" id="PIRSF000390">
    <property type="entry name" value="PLP_StrS"/>
    <property type="match status" value="1"/>
</dbReference>
<dbReference type="InterPro" id="IPR015421">
    <property type="entry name" value="PyrdxlP-dep_Trfase_major"/>
</dbReference>
<feature type="modified residue" description="N6-(pyridoxal phosphate)lysine" evidence="4">
    <location>
        <position position="193"/>
    </location>
</feature>
<keyword evidence="1 4" id="KW-0663">Pyridoxal phosphate</keyword>
<dbReference type="Pfam" id="PF01041">
    <property type="entry name" value="DegT_DnrJ_EryC1"/>
    <property type="match status" value="1"/>
</dbReference>
<evidence type="ECO:0000256" key="5">
    <source>
        <dbReference type="RuleBase" id="RU004508"/>
    </source>
</evidence>
<comment type="similarity">
    <text evidence="2 5">Belongs to the DegT/DnrJ/EryC1 family.</text>
</comment>
<name>A0A1B1SDG8_9BACT</name>
<dbReference type="KEGG" id="pary:A4V02_10525"/>
<keyword evidence="7" id="KW-1185">Reference proteome</keyword>
<dbReference type="Gene3D" id="3.90.1150.10">
    <property type="entry name" value="Aspartate Aminotransferase, domain 1"/>
    <property type="match status" value="1"/>
</dbReference>
<dbReference type="OrthoDB" id="9810913at2"/>
<accession>A0A1Z2XKW7</accession>
<dbReference type="AlphaFoldDB" id="A0A1B1SDG8"/>
<sequence>MAKHYPFLDLGKVNAPYAVALKDACARVIDSGRYIGGTEVEEFERELSGLVGTRHAVGVASGLDALRLTLSAWIELGRLSPGDEVIVPANTYFASVLAVSTAGLRPVPVDADASTHNIDTSLLERAMTPRTRAVMPVHLYGRPAWDSRIADFASANGLLVIEDVAQAIGASLADGRCCGALGDAGCFSFYPTKNVGALGDAGAVTTDDAELADMLRSLRNYGSGGKAYYFDHLGANSRLDPIQAAMIRVKLAYTGHENDGRREIAATYDAEIANPLVLKPEPGPDRHVYHQYVITTPWRDELRGYLLSRGVETLVHYPCPPHRQNCYPDLARYSMPVAERLANEVVSLPISPACTSVDDAREIAAIINEFRI</sequence>
<dbReference type="PANTHER" id="PTHR30244:SF36">
    <property type="entry name" value="3-OXO-GLUCOSE-6-PHOSPHATE:GLUTAMATE AMINOTRANSFERASE"/>
    <property type="match status" value="1"/>
</dbReference>
<dbReference type="InterPro" id="IPR015424">
    <property type="entry name" value="PyrdxlP-dep_Trfase"/>
</dbReference>
<dbReference type="GO" id="GO:0000271">
    <property type="term" value="P:polysaccharide biosynthetic process"/>
    <property type="evidence" value="ECO:0007669"/>
    <property type="project" value="TreeGrafter"/>
</dbReference>
<feature type="active site" description="Proton acceptor" evidence="3">
    <location>
        <position position="193"/>
    </location>
</feature>
<dbReference type="GeneID" id="65537304"/>
<dbReference type="RefSeq" id="WP_068962132.1">
    <property type="nucleotide sequence ID" value="NZ_CAJTAP010000001.1"/>
</dbReference>
<dbReference type="PANTHER" id="PTHR30244">
    <property type="entry name" value="TRANSAMINASE"/>
    <property type="match status" value="1"/>
</dbReference>
<accession>A0A1B1SDG8</accession>
<dbReference type="Proteomes" id="UP000186351">
    <property type="component" value="Chromosome"/>
</dbReference>
<evidence type="ECO:0000313" key="6">
    <source>
        <dbReference type="EMBL" id="ANU64847.1"/>
    </source>
</evidence>
<gene>
    <name evidence="6" type="ORF">A4V02_10525</name>
</gene>
<evidence type="ECO:0000256" key="1">
    <source>
        <dbReference type="ARBA" id="ARBA00022898"/>
    </source>
</evidence>
<proteinExistence type="inferred from homology"/>
<reference evidence="7" key="1">
    <citation type="submission" date="2016-04" db="EMBL/GenBank/DDBJ databases">
        <title>Complete Genome Sequences of Twelve Strains of a Stable Defined Moderately Diverse Mouse Microbiota 2 (sDMDMm2).</title>
        <authorList>
            <person name="Uchimura Y."/>
            <person name="Wyss M."/>
            <person name="Brugiroux S."/>
            <person name="Limenitakis J.P."/>
            <person name="Stecher B."/>
            <person name="McCoy K.D."/>
            <person name="Macpherson A.J."/>
        </authorList>
    </citation>
    <scope>NUCLEOTIDE SEQUENCE [LARGE SCALE GENOMIC DNA]</scope>
    <source>
        <strain evidence="7">YL27</strain>
    </source>
</reference>
<organism evidence="6 7">
    <name type="scientific">Muribaculum intestinale</name>
    <dbReference type="NCBI Taxonomy" id="1796646"/>
    <lineage>
        <taxon>Bacteria</taxon>
        <taxon>Pseudomonadati</taxon>
        <taxon>Bacteroidota</taxon>
        <taxon>Bacteroidia</taxon>
        <taxon>Bacteroidales</taxon>
        <taxon>Muribaculaceae</taxon>
        <taxon>Muribaculum</taxon>
    </lineage>
</organism>
<dbReference type="CDD" id="cd00616">
    <property type="entry name" value="AHBA_syn"/>
    <property type="match status" value="1"/>
</dbReference>
<dbReference type="GO" id="GO:0030170">
    <property type="term" value="F:pyridoxal phosphate binding"/>
    <property type="evidence" value="ECO:0007669"/>
    <property type="project" value="TreeGrafter"/>
</dbReference>
<protein>
    <recommendedName>
        <fullName evidence="8">DegT/DnrJ/EryC1/StrS family aminotransferase</fullName>
    </recommendedName>
</protein>
<dbReference type="STRING" id="1796646.A4V02_10525"/>
<dbReference type="EMBL" id="CP015402">
    <property type="protein sequence ID" value="ANU64847.1"/>
    <property type="molecule type" value="Genomic_DNA"/>
</dbReference>
<dbReference type="GO" id="GO:0008483">
    <property type="term" value="F:transaminase activity"/>
    <property type="evidence" value="ECO:0007669"/>
    <property type="project" value="TreeGrafter"/>
</dbReference>
<evidence type="ECO:0000256" key="2">
    <source>
        <dbReference type="ARBA" id="ARBA00037999"/>
    </source>
</evidence>
<dbReference type="InterPro" id="IPR015422">
    <property type="entry name" value="PyrdxlP-dep_Trfase_small"/>
</dbReference>
<evidence type="ECO:0008006" key="8">
    <source>
        <dbReference type="Google" id="ProtNLM"/>
    </source>
</evidence>
<evidence type="ECO:0000256" key="3">
    <source>
        <dbReference type="PIRSR" id="PIRSR000390-1"/>
    </source>
</evidence>